<reference evidence="2" key="1">
    <citation type="submission" date="2023-03" db="EMBL/GenBank/DDBJ databases">
        <authorList>
            <person name="Steffen K."/>
            <person name="Cardenas P."/>
        </authorList>
    </citation>
    <scope>NUCLEOTIDE SEQUENCE</scope>
</reference>
<name>A0AA35TCV1_GEOBA</name>
<proteinExistence type="predicted"/>
<feature type="domain" description="Xylose isomerase-like TIM barrel" evidence="1">
    <location>
        <begin position="20"/>
        <end position="276"/>
    </location>
</feature>
<dbReference type="InterPro" id="IPR013022">
    <property type="entry name" value="Xyl_isomerase-like_TIM-brl"/>
</dbReference>
<evidence type="ECO:0000259" key="1">
    <source>
        <dbReference type="Pfam" id="PF01261"/>
    </source>
</evidence>
<dbReference type="Proteomes" id="UP001174909">
    <property type="component" value="Unassembled WGS sequence"/>
</dbReference>
<dbReference type="GO" id="GO:0016853">
    <property type="term" value="F:isomerase activity"/>
    <property type="evidence" value="ECO:0007669"/>
    <property type="project" value="UniProtKB-KW"/>
</dbReference>
<dbReference type="EMBL" id="CASHTH010003516">
    <property type="protein sequence ID" value="CAI8045965.1"/>
    <property type="molecule type" value="Genomic_DNA"/>
</dbReference>
<keyword evidence="2" id="KW-0413">Isomerase</keyword>
<evidence type="ECO:0000313" key="2">
    <source>
        <dbReference type="EMBL" id="CAI8045965.1"/>
    </source>
</evidence>
<sequence>MFKNLSTGAIGIRANMTEGLALAKNSGFEGLDLNIDEANQLAQENSVQHVKDLWSEAGIAMGGWGFGVNWRGPDADYYAGLAQLPERAALAAELGCYRTTTVVGPASNDMTYQENWDFSVKRLRPIAEILKEHGHSIGLEFIGPATSRKGSKFLFAYSMDAMLGLSAAVGTGNVGLLFDTWHWYTCRSTTDDVRKLSVSDVVYVHINDAPAGIDPDDQIDNIRCLPAETGVIPLTELMQILTDLGYEGPVTPEPFSKKVASMEPADAAKATAESLDQVWENAGL</sequence>
<dbReference type="InterPro" id="IPR036237">
    <property type="entry name" value="Xyl_isomerase-like_sf"/>
</dbReference>
<dbReference type="Pfam" id="PF01261">
    <property type="entry name" value="AP_endonuc_2"/>
    <property type="match status" value="1"/>
</dbReference>
<accession>A0AA35TCV1</accession>
<comment type="caution">
    <text evidence="2">The sequence shown here is derived from an EMBL/GenBank/DDBJ whole genome shotgun (WGS) entry which is preliminary data.</text>
</comment>
<dbReference type="SUPFAM" id="SSF51658">
    <property type="entry name" value="Xylose isomerase-like"/>
    <property type="match status" value="1"/>
</dbReference>
<dbReference type="Gene3D" id="3.20.20.150">
    <property type="entry name" value="Divalent-metal-dependent TIM barrel enzymes"/>
    <property type="match status" value="1"/>
</dbReference>
<protein>
    <submittedName>
        <fullName evidence="2">Inosose isomerase</fullName>
    </submittedName>
</protein>
<organism evidence="2 3">
    <name type="scientific">Geodia barretti</name>
    <name type="common">Barrett's horny sponge</name>
    <dbReference type="NCBI Taxonomy" id="519541"/>
    <lineage>
        <taxon>Eukaryota</taxon>
        <taxon>Metazoa</taxon>
        <taxon>Porifera</taxon>
        <taxon>Demospongiae</taxon>
        <taxon>Heteroscleromorpha</taxon>
        <taxon>Tetractinellida</taxon>
        <taxon>Astrophorina</taxon>
        <taxon>Geodiidae</taxon>
        <taxon>Geodia</taxon>
    </lineage>
</organism>
<evidence type="ECO:0000313" key="3">
    <source>
        <dbReference type="Proteomes" id="UP001174909"/>
    </source>
</evidence>
<dbReference type="PANTHER" id="PTHR12110">
    <property type="entry name" value="HYDROXYPYRUVATE ISOMERASE"/>
    <property type="match status" value="1"/>
</dbReference>
<dbReference type="PANTHER" id="PTHR12110:SF21">
    <property type="entry name" value="XYLOSE ISOMERASE-LIKE TIM BARREL DOMAIN-CONTAINING PROTEIN"/>
    <property type="match status" value="1"/>
</dbReference>
<dbReference type="InterPro" id="IPR050312">
    <property type="entry name" value="IolE/XylAMocC-like"/>
</dbReference>
<dbReference type="AlphaFoldDB" id="A0AA35TCV1"/>
<keyword evidence="3" id="KW-1185">Reference proteome</keyword>
<gene>
    <name evidence="2" type="ORF">GBAR_LOCUS25409</name>
</gene>